<organism evidence="3 4">
    <name type="scientific">Chitinimonas prasina</name>
    <dbReference type="NCBI Taxonomy" id="1434937"/>
    <lineage>
        <taxon>Bacteria</taxon>
        <taxon>Pseudomonadati</taxon>
        <taxon>Pseudomonadota</taxon>
        <taxon>Betaproteobacteria</taxon>
        <taxon>Neisseriales</taxon>
        <taxon>Chitinibacteraceae</taxon>
        <taxon>Chitinimonas</taxon>
    </lineage>
</organism>
<feature type="domain" description="VanZ-like" evidence="2">
    <location>
        <begin position="69"/>
        <end position="148"/>
    </location>
</feature>
<keyword evidence="1" id="KW-0812">Transmembrane</keyword>
<name>A0ABQ5YK12_9NEIS</name>
<keyword evidence="1" id="KW-1133">Transmembrane helix</keyword>
<gene>
    <name evidence="3" type="ORF">GCM10007907_28270</name>
</gene>
<dbReference type="EMBL" id="BSOG01000003">
    <property type="protein sequence ID" value="GLR14037.1"/>
    <property type="molecule type" value="Genomic_DNA"/>
</dbReference>
<keyword evidence="4" id="KW-1185">Reference proteome</keyword>
<feature type="transmembrane region" description="Helical" evidence="1">
    <location>
        <begin position="275"/>
        <end position="296"/>
    </location>
</feature>
<feature type="transmembrane region" description="Helical" evidence="1">
    <location>
        <begin position="31"/>
        <end position="48"/>
    </location>
</feature>
<feature type="transmembrane region" description="Helical" evidence="1">
    <location>
        <begin position="68"/>
        <end position="90"/>
    </location>
</feature>
<feature type="transmembrane region" description="Helical" evidence="1">
    <location>
        <begin position="131"/>
        <end position="154"/>
    </location>
</feature>
<dbReference type="InterPro" id="IPR006976">
    <property type="entry name" value="VanZ-like"/>
</dbReference>
<keyword evidence="1" id="KW-0472">Membrane</keyword>
<evidence type="ECO:0000259" key="2">
    <source>
        <dbReference type="Pfam" id="PF04892"/>
    </source>
</evidence>
<feature type="transmembrane region" description="Helical" evidence="1">
    <location>
        <begin position="303"/>
        <end position="324"/>
    </location>
</feature>
<dbReference type="Proteomes" id="UP001156706">
    <property type="component" value="Unassembled WGS sequence"/>
</dbReference>
<feature type="transmembrane region" description="Helical" evidence="1">
    <location>
        <begin position="248"/>
        <end position="269"/>
    </location>
</feature>
<accession>A0ABQ5YK12</accession>
<proteinExistence type="predicted"/>
<feature type="transmembrane region" description="Helical" evidence="1">
    <location>
        <begin position="175"/>
        <end position="202"/>
    </location>
</feature>
<feature type="transmembrane region" description="Helical" evidence="1">
    <location>
        <begin position="344"/>
        <end position="368"/>
    </location>
</feature>
<sequence length="382" mass="43352">MANVIGLLAMRWQLPISYLARDAMPSWLGRHFLLAWHAVILVTSWYPFSGWRYTGEPIWAFLAYPLPHYHTVADNALNLLAYLPLGYAWALYFRCRWFAPLAALVFGAMLSGSVEFVQQFLPQRVPSNLDLIYNTAGSLVGALLAGLFSKLLILRGWHVFRQQWFREGSQADYGLILLLLWFISQLNPAVPLFGVVVQPVGLPQPWVSPIENALLFLRGLEAFGVMLSLMGVSLIVVTLLAHRRRAMVAIVGLILLSLLLKVLFAGALLKPDEFLTWFNVNVLTGGVLGLGLLFLLLRLKRRWQALVALLCVGLTQLVEAMWPLTAQPYGMLSLFRWRYGLRDFNGLTQTLSEVWPWLATVYLIWLMVRDYRRSVQPTVLSR</sequence>
<evidence type="ECO:0000256" key="1">
    <source>
        <dbReference type="SAM" id="Phobius"/>
    </source>
</evidence>
<reference evidence="4" key="1">
    <citation type="journal article" date="2019" name="Int. J. Syst. Evol. Microbiol.">
        <title>The Global Catalogue of Microorganisms (GCM) 10K type strain sequencing project: providing services to taxonomists for standard genome sequencing and annotation.</title>
        <authorList>
            <consortium name="The Broad Institute Genomics Platform"/>
            <consortium name="The Broad Institute Genome Sequencing Center for Infectious Disease"/>
            <person name="Wu L."/>
            <person name="Ma J."/>
        </authorList>
    </citation>
    <scope>NUCLEOTIDE SEQUENCE [LARGE SCALE GENOMIC DNA]</scope>
    <source>
        <strain evidence="4">NBRC 110044</strain>
    </source>
</reference>
<comment type="caution">
    <text evidence="3">The sequence shown here is derived from an EMBL/GenBank/DDBJ whole genome shotgun (WGS) entry which is preliminary data.</text>
</comment>
<dbReference type="Pfam" id="PF04892">
    <property type="entry name" value="VanZ"/>
    <property type="match status" value="1"/>
</dbReference>
<evidence type="ECO:0000313" key="4">
    <source>
        <dbReference type="Proteomes" id="UP001156706"/>
    </source>
</evidence>
<feature type="transmembrane region" description="Helical" evidence="1">
    <location>
        <begin position="97"/>
        <end position="119"/>
    </location>
</feature>
<evidence type="ECO:0000313" key="3">
    <source>
        <dbReference type="EMBL" id="GLR14037.1"/>
    </source>
</evidence>
<protein>
    <recommendedName>
        <fullName evidence="2">VanZ-like domain-containing protein</fullName>
    </recommendedName>
</protein>
<feature type="transmembrane region" description="Helical" evidence="1">
    <location>
        <begin position="222"/>
        <end position="241"/>
    </location>
</feature>